<evidence type="ECO:0000313" key="10">
    <source>
        <dbReference type="Proteomes" id="UP000253741"/>
    </source>
</evidence>
<name>A0A370BBK6_9ACTN</name>
<evidence type="ECO:0000256" key="4">
    <source>
        <dbReference type="ARBA" id="ARBA00022692"/>
    </source>
</evidence>
<evidence type="ECO:0000256" key="7">
    <source>
        <dbReference type="RuleBase" id="RU363032"/>
    </source>
</evidence>
<keyword evidence="6 7" id="KW-0472">Membrane</keyword>
<feature type="domain" description="ABC transmembrane type-1" evidence="8">
    <location>
        <begin position="74"/>
        <end position="263"/>
    </location>
</feature>
<dbReference type="SUPFAM" id="SSF161098">
    <property type="entry name" value="MetI-like"/>
    <property type="match status" value="1"/>
</dbReference>
<sequence>MAESRPRARTRSHIGVHAVLIPASLVMIAPFVWQLITSLQTLSTATRVPPSLLPAGHWDNYGKVFGLLPFGEQFLNTALMAAGRTAGQILLCPLAAYAFARLRFPGRQPLFGLFLCVLMVPPQLFIIPQYEIMSSLGWLNSLQALIVPGMFSAFGVFLLRQFFLGLPPELEEAARLDGAGPWRIYWSIMLPLARPGVIALSVLALLWSWNDLFWPLVVNTDPEKMTLSAGLATLQGQFQTDYPVLMAGSLLASLPVIAVFALLQRQFIQGIAHTGVKG</sequence>
<dbReference type="PANTHER" id="PTHR43744">
    <property type="entry name" value="ABC TRANSPORTER PERMEASE PROTEIN MG189-RELATED-RELATED"/>
    <property type="match status" value="1"/>
</dbReference>
<dbReference type="InterPro" id="IPR035906">
    <property type="entry name" value="MetI-like_sf"/>
</dbReference>
<comment type="caution">
    <text evidence="9">The sequence shown here is derived from an EMBL/GenBank/DDBJ whole genome shotgun (WGS) entry which is preliminary data.</text>
</comment>
<evidence type="ECO:0000256" key="5">
    <source>
        <dbReference type="ARBA" id="ARBA00022989"/>
    </source>
</evidence>
<proteinExistence type="inferred from homology"/>
<evidence type="ECO:0000256" key="6">
    <source>
        <dbReference type="ARBA" id="ARBA00023136"/>
    </source>
</evidence>
<dbReference type="OrthoDB" id="2063054at2"/>
<organism evidence="9 10">
    <name type="scientific">Streptomyces corynorhini</name>
    <dbReference type="NCBI Taxonomy" id="2282652"/>
    <lineage>
        <taxon>Bacteria</taxon>
        <taxon>Bacillati</taxon>
        <taxon>Actinomycetota</taxon>
        <taxon>Actinomycetes</taxon>
        <taxon>Kitasatosporales</taxon>
        <taxon>Streptomycetaceae</taxon>
        <taxon>Streptomyces</taxon>
    </lineage>
</organism>
<keyword evidence="5 7" id="KW-1133">Transmembrane helix</keyword>
<feature type="transmembrane region" description="Helical" evidence="7">
    <location>
        <begin position="244"/>
        <end position="263"/>
    </location>
</feature>
<dbReference type="GO" id="GO:0055085">
    <property type="term" value="P:transmembrane transport"/>
    <property type="evidence" value="ECO:0007669"/>
    <property type="project" value="InterPro"/>
</dbReference>
<feature type="transmembrane region" description="Helical" evidence="7">
    <location>
        <begin position="74"/>
        <end position="98"/>
    </location>
</feature>
<dbReference type="Pfam" id="PF00528">
    <property type="entry name" value="BPD_transp_1"/>
    <property type="match status" value="1"/>
</dbReference>
<dbReference type="CDD" id="cd06261">
    <property type="entry name" value="TM_PBP2"/>
    <property type="match status" value="1"/>
</dbReference>
<evidence type="ECO:0000313" key="9">
    <source>
        <dbReference type="EMBL" id="RDG37759.1"/>
    </source>
</evidence>
<evidence type="ECO:0000256" key="1">
    <source>
        <dbReference type="ARBA" id="ARBA00004651"/>
    </source>
</evidence>
<keyword evidence="3" id="KW-1003">Cell membrane</keyword>
<feature type="transmembrane region" description="Helical" evidence="7">
    <location>
        <begin position="184"/>
        <end position="209"/>
    </location>
</feature>
<evidence type="ECO:0000256" key="2">
    <source>
        <dbReference type="ARBA" id="ARBA00022448"/>
    </source>
</evidence>
<dbReference type="EMBL" id="QQNA01000089">
    <property type="protein sequence ID" value="RDG37759.1"/>
    <property type="molecule type" value="Genomic_DNA"/>
</dbReference>
<gene>
    <name evidence="9" type="ORF">DVH02_12860</name>
</gene>
<comment type="similarity">
    <text evidence="7">Belongs to the binding-protein-dependent transport system permease family.</text>
</comment>
<evidence type="ECO:0000256" key="3">
    <source>
        <dbReference type="ARBA" id="ARBA00022475"/>
    </source>
</evidence>
<keyword evidence="10" id="KW-1185">Reference proteome</keyword>
<feature type="transmembrane region" description="Helical" evidence="7">
    <location>
        <begin position="12"/>
        <end position="33"/>
    </location>
</feature>
<keyword evidence="2 7" id="KW-0813">Transport</keyword>
<feature type="transmembrane region" description="Helical" evidence="7">
    <location>
        <begin position="142"/>
        <end position="163"/>
    </location>
</feature>
<protein>
    <submittedName>
        <fullName evidence="9">Carbohydrate ABC transporter permease</fullName>
    </submittedName>
</protein>
<evidence type="ECO:0000259" key="8">
    <source>
        <dbReference type="PROSITE" id="PS50928"/>
    </source>
</evidence>
<dbReference type="Gene3D" id="1.10.3720.10">
    <property type="entry name" value="MetI-like"/>
    <property type="match status" value="1"/>
</dbReference>
<reference evidence="9 10" key="1">
    <citation type="submission" date="2018-07" db="EMBL/GenBank/DDBJ databases">
        <title>Streptomyces species from bats.</title>
        <authorList>
            <person name="Dunlap C."/>
        </authorList>
    </citation>
    <scope>NUCLEOTIDE SEQUENCE [LARGE SCALE GENOMIC DNA]</scope>
    <source>
        <strain evidence="9 10">AC230</strain>
    </source>
</reference>
<dbReference type="PANTHER" id="PTHR43744:SF12">
    <property type="entry name" value="ABC TRANSPORTER PERMEASE PROTEIN MG189-RELATED"/>
    <property type="match status" value="1"/>
</dbReference>
<dbReference type="AlphaFoldDB" id="A0A370BBK6"/>
<accession>A0A370BBK6</accession>
<dbReference type="Proteomes" id="UP000253741">
    <property type="component" value="Unassembled WGS sequence"/>
</dbReference>
<comment type="subcellular location">
    <subcellularLocation>
        <location evidence="1 7">Cell membrane</location>
        <topology evidence="1 7">Multi-pass membrane protein</topology>
    </subcellularLocation>
</comment>
<feature type="transmembrane region" description="Helical" evidence="7">
    <location>
        <begin position="110"/>
        <end position="130"/>
    </location>
</feature>
<dbReference type="GO" id="GO:0005886">
    <property type="term" value="C:plasma membrane"/>
    <property type="evidence" value="ECO:0007669"/>
    <property type="project" value="UniProtKB-SubCell"/>
</dbReference>
<dbReference type="InterPro" id="IPR000515">
    <property type="entry name" value="MetI-like"/>
</dbReference>
<keyword evidence="4 7" id="KW-0812">Transmembrane</keyword>
<dbReference type="PROSITE" id="PS50928">
    <property type="entry name" value="ABC_TM1"/>
    <property type="match status" value="1"/>
</dbReference>